<protein>
    <submittedName>
        <fullName evidence="2">Uncharacterized protein</fullName>
    </submittedName>
</protein>
<keyword evidence="3" id="KW-1185">Reference proteome</keyword>
<dbReference type="InParanoid" id="T1HPJ1"/>
<feature type="compositionally biased region" description="Basic and acidic residues" evidence="1">
    <location>
        <begin position="142"/>
        <end position="154"/>
    </location>
</feature>
<evidence type="ECO:0000313" key="2">
    <source>
        <dbReference type="EnsemblMetazoa" id="RPRC005965-PA"/>
    </source>
</evidence>
<accession>T1HPJ1</accession>
<dbReference type="EMBL" id="ACPB03012033">
    <property type="status" value="NOT_ANNOTATED_CDS"/>
    <property type="molecule type" value="Genomic_DNA"/>
</dbReference>
<dbReference type="Proteomes" id="UP000015103">
    <property type="component" value="Unassembled WGS sequence"/>
</dbReference>
<feature type="compositionally biased region" description="Polar residues" evidence="1">
    <location>
        <begin position="21"/>
        <end position="34"/>
    </location>
</feature>
<evidence type="ECO:0000313" key="3">
    <source>
        <dbReference type="Proteomes" id="UP000015103"/>
    </source>
</evidence>
<dbReference type="VEuPathDB" id="VectorBase:RPRC005965"/>
<feature type="compositionally biased region" description="Polar residues" evidence="1">
    <location>
        <begin position="43"/>
        <end position="79"/>
    </location>
</feature>
<feature type="compositionally biased region" description="Polar residues" evidence="1">
    <location>
        <begin position="264"/>
        <end position="284"/>
    </location>
</feature>
<feature type="region of interest" description="Disordered" evidence="1">
    <location>
        <begin position="512"/>
        <end position="532"/>
    </location>
</feature>
<dbReference type="HOGENOM" id="CLU_512253_0_0_1"/>
<feature type="compositionally biased region" description="Low complexity" evidence="1">
    <location>
        <begin position="159"/>
        <end position="172"/>
    </location>
</feature>
<organism evidence="2 3">
    <name type="scientific">Rhodnius prolixus</name>
    <name type="common">Triatomid bug</name>
    <dbReference type="NCBI Taxonomy" id="13249"/>
    <lineage>
        <taxon>Eukaryota</taxon>
        <taxon>Metazoa</taxon>
        <taxon>Ecdysozoa</taxon>
        <taxon>Arthropoda</taxon>
        <taxon>Hexapoda</taxon>
        <taxon>Insecta</taxon>
        <taxon>Pterygota</taxon>
        <taxon>Neoptera</taxon>
        <taxon>Paraneoptera</taxon>
        <taxon>Hemiptera</taxon>
        <taxon>Heteroptera</taxon>
        <taxon>Panheteroptera</taxon>
        <taxon>Cimicomorpha</taxon>
        <taxon>Reduviidae</taxon>
        <taxon>Triatominae</taxon>
        <taxon>Rhodnius</taxon>
    </lineage>
</organism>
<feature type="compositionally biased region" description="Polar residues" evidence="1">
    <location>
        <begin position="94"/>
        <end position="106"/>
    </location>
</feature>
<feature type="compositionally biased region" description="Low complexity" evidence="1">
    <location>
        <begin position="230"/>
        <end position="249"/>
    </location>
</feature>
<reference evidence="2" key="1">
    <citation type="submission" date="2015-05" db="UniProtKB">
        <authorList>
            <consortium name="EnsemblMetazoa"/>
        </authorList>
    </citation>
    <scope>IDENTIFICATION</scope>
</reference>
<evidence type="ECO:0000256" key="1">
    <source>
        <dbReference type="SAM" id="MobiDB-lite"/>
    </source>
</evidence>
<dbReference type="eggNOG" id="ENOG502RY1Y">
    <property type="taxonomic scope" value="Eukaryota"/>
</dbReference>
<name>T1HPJ1_RHOPR</name>
<feature type="compositionally biased region" description="Polar residues" evidence="1">
    <location>
        <begin position="1"/>
        <end position="13"/>
    </location>
</feature>
<feature type="compositionally biased region" description="Basic and acidic residues" evidence="1">
    <location>
        <begin position="286"/>
        <end position="302"/>
    </location>
</feature>
<sequence>MDSSDSCLENTPPSIKETAENVISNVNTLPTPYQSPLGHGHHQTSIPTPLSLRHNQAGTSPLKCQSANSSRSTSPSHSFIPTPRSGAAAAGTRISLNEKQLAQSQQRGGAASRNASATSNSSTGPASPYGASCNNKNNSMLDKLKLFNPKDKPKPGVGSAKRTSSSSGFSSARSERSDSSASLCSDLKPRLSASNTSGGDKKEGSQNDLNRTSGGGRKKIVKVETKLVRPTRGSTASSRPSSAGSTQQSQGDSPPQAHLAKGNSAPSGGQTHNSLAQPSVNGVTNRAEDKPSTFELITDHHNPPPPPAPSSNAMESDVSEPLRVAGGGTSIPKVTNTSSTITPTSQGVGGGGIPKPTAVVKGYPKPTHTVAPMPPVQHNNLRNEPIYASLEKQKVCYNTLDKSLDKQYPNKLEKLQSVLETSHERQNSIEEVEEAMSNLKPMQPLLPGYNKRTIAISPRTVPLNRNRGYRPLDTYPRSNTERNFLETEYSSASSASGYLSDGEVLQSKCNDIPDGYMSEGGASLYQRIQDKR</sequence>
<feature type="compositionally biased region" description="Polar residues" evidence="1">
    <location>
        <begin position="332"/>
        <end position="346"/>
    </location>
</feature>
<dbReference type="EnsemblMetazoa" id="RPRC005965-RA">
    <property type="protein sequence ID" value="RPRC005965-PA"/>
    <property type="gene ID" value="RPRC005965"/>
</dbReference>
<proteinExistence type="predicted"/>
<dbReference type="AlphaFoldDB" id="T1HPJ1"/>
<dbReference type="STRING" id="13249.T1HPJ1"/>
<feature type="region of interest" description="Disordered" evidence="1">
    <location>
        <begin position="1"/>
        <end position="361"/>
    </location>
</feature>
<feature type="compositionally biased region" description="Low complexity" evidence="1">
    <location>
        <begin position="107"/>
        <end position="128"/>
    </location>
</feature>